<proteinExistence type="predicted"/>
<dbReference type="AlphaFoldDB" id="A0A9P0A107"/>
<dbReference type="GO" id="GO:0003676">
    <property type="term" value="F:nucleic acid binding"/>
    <property type="evidence" value="ECO:0007669"/>
    <property type="project" value="InterPro"/>
</dbReference>
<dbReference type="Proteomes" id="UP001152759">
    <property type="component" value="Chromosome 1"/>
</dbReference>
<dbReference type="GO" id="GO:0005759">
    <property type="term" value="C:mitochondrial matrix"/>
    <property type="evidence" value="ECO:0007669"/>
    <property type="project" value="TreeGrafter"/>
</dbReference>
<dbReference type="PANTHER" id="PTHR15437:SF7">
    <property type="entry name" value="TRANSCRIPTION TERMINATION FACTOR 5, MITOCHONDRIAL"/>
    <property type="match status" value="1"/>
</dbReference>
<dbReference type="KEGG" id="btab:109041333"/>
<dbReference type="InterPro" id="IPR003690">
    <property type="entry name" value="MTERF"/>
</dbReference>
<reference evidence="1" key="1">
    <citation type="submission" date="2021-12" db="EMBL/GenBank/DDBJ databases">
        <authorList>
            <person name="King R."/>
        </authorList>
    </citation>
    <scope>NUCLEOTIDE SEQUENCE</scope>
</reference>
<accession>A0A9P0A107</accession>
<gene>
    <name evidence="1" type="ORF">BEMITA_LOCUS720</name>
</gene>
<protein>
    <submittedName>
        <fullName evidence="1">Uncharacterized protein</fullName>
    </submittedName>
</protein>
<name>A0A9P0A107_BEMTA</name>
<organism evidence="1 2">
    <name type="scientific">Bemisia tabaci</name>
    <name type="common">Sweetpotato whitefly</name>
    <name type="synonym">Aleurodes tabaci</name>
    <dbReference type="NCBI Taxonomy" id="7038"/>
    <lineage>
        <taxon>Eukaryota</taxon>
        <taxon>Metazoa</taxon>
        <taxon>Ecdysozoa</taxon>
        <taxon>Arthropoda</taxon>
        <taxon>Hexapoda</taxon>
        <taxon>Insecta</taxon>
        <taxon>Pterygota</taxon>
        <taxon>Neoptera</taxon>
        <taxon>Paraneoptera</taxon>
        <taxon>Hemiptera</taxon>
        <taxon>Sternorrhyncha</taxon>
        <taxon>Aleyrodoidea</taxon>
        <taxon>Aleyrodidae</taxon>
        <taxon>Aleyrodinae</taxon>
        <taxon>Bemisia</taxon>
    </lineage>
</organism>
<dbReference type="EMBL" id="OU963862">
    <property type="protein sequence ID" value="CAH0381028.1"/>
    <property type="molecule type" value="Genomic_DNA"/>
</dbReference>
<sequence>MIPWNKFHSMSRTNLVRSMATRVQQLFCQTGWPENESLSQQITADIKTELETTLDCPRYIAQHIAVTNHTLRQQGVATLKENAIFLQYATYANKTIYNYPEILTLNPTTLMNRLTICRECHIHLSLPVLYNFEDCNKASIALLRAYSLIPADWDVISNLIKRAQGLEEHSLDVPPLTEKNTLDVIYLAVIKAYLKRKMRLQHEHLLNKLTKNHVRDLSFTAFKSNLFYLLNFAGFTREMVLANFRFMKYMNAGSLFNLMKFYQSRGCNFPSFLRQKPILLTLQYSQAQSILSVLEEFNVPCDVSLSTPKVFTLSPYVLRERLKVLCSHKEIEIFKFHPRFLECTLKVDFVIKQLNWCRQLDFKKLSMSLLLDNSGEFTLRTSRTGTDDLLIYLGKQFRKADADIVVRLNRHPYWRTVPLIQVDETLQFLLNNNFTKEDIYKSIHIVLYPRVRIEMELASLNRRKFTVCRDAPDTSVPGFTVSPVVKKEFILPLILYFMEKETNFAFDAIWIDNKIVEKDDECELNDDIPEEVFHNYAKHPMPKASPAADAKQAQFVT</sequence>
<dbReference type="PANTHER" id="PTHR15437">
    <property type="entry name" value="TRANSCRIPTION TERMINATION FACTOR, MITOCHONDRIAL"/>
    <property type="match status" value="1"/>
</dbReference>
<dbReference type="GO" id="GO:0006393">
    <property type="term" value="P:termination of mitochondrial transcription"/>
    <property type="evidence" value="ECO:0007669"/>
    <property type="project" value="TreeGrafter"/>
</dbReference>
<evidence type="ECO:0000313" key="1">
    <source>
        <dbReference type="EMBL" id="CAH0381028.1"/>
    </source>
</evidence>
<keyword evidence="2" id="KW-1185">Reference proteome</keyword>
<evidence type="ECO:0000313" key="2">
    <source>
        <dbReference type="Proteomes" id="UP001152759"/>
    </source>
</evidence>